<protein>
    <submittedName>
        <fullName evidence="2">AAA family ATPase</fullName>
    </submittedName>
</protein>
<name>A0ABQ0BTE4_9FIRM</name>
<organism evidence="2 3">
    <name type="scientific">Blautia parvula</name>
    <dbReference type="NCBI Taxonomy" id="2877527"/>
    <lineage>
        <taxon>Bacteria</taxon>
        <taxon>Bacillati</taxon>
        <taxon>Bacillota</taxon>
        <taxon>Clostridia</taxon>
        <taxon>Lachnospirales</taxon>
        <taxon>Lachnospiraceae</taxon>
        <taxon>Blautia</taxon>
    </lineage>
</organism>
<dbReference type="InterPro" id="IPR027417">
    <property type="entry name" value="P-loop_NTPase"/>
</dbReference>
<dbReference type="SUPFAM" id="SSF52540">
    <property type="entry name" value="P-loop containing nucleoside triphosphate hydrolases"/>
    <property type="match status" value="1"/>
</dbReference>
<dbReference type="EMBL" id="BAABZQ010000001">
    <property type="protein sequence ID" value="GAA6499765.1"/>
    <property type="molecule type" value="Genomic_DNA"/>
</dbReference>
<comment type="caution">
    <text evidence="2">The sequence shown here is derived from an EMBL/GenBank/DDBJ whole genome shotgun (WGS) entry which is preliminary data.</text>
</comment>
<dbReference type="PANTHER" id="PTHR34825">
    <property type="entry name" value="CONSERVED PROTEIN, WITH A WEAK D-GALACTARATE DEHYDRATASE/ALTRONATE HYDROLASE DOMAIN"/>
    <property type="match status" value="1"/>
</dbReference>
<keyword evidence="3" id="KW-1185">Reference proteome</keyword>
<dbReference type="Pfam" id="PF08011">
    <property type="entry name" value="PDDEXK_9"/>
    <property type="match status" value="1"/>
</dbReference>
<evidence type="ECO:0000259" key="1">
    <source>
        <dbReference type="Pfam" id="PF09820"/>
    </source>
</evidence>
<gene>
    <name evidence="2" type="ORF">K340107D12_25810</name>
</gene>
<dbReference type="PANTHER" id="PTHR34825:SF1">
    <property type="entry name" value="AAA-ATPASE-LIKE DOMAIN-CONTAINING PROTEIN"/>
    <property type="match status" value="1"/>
</dbReference>
<dbReference type="Pfam" id="PF09820">
    <property type="entry name" value="AAA-ATPase_like"/>
    <property type="match status" value="1"/>
</dbReference>
<dbReference type="InterPro" id="IPR018631">
    <property type="entry name" value="AAA-ATPase-like_dom"/>
</dbReference>
<evidence type="ECO:0000313" key="3">
    <source>
        <dbReference type="Proteomes" id="UP001600941"/>
    </source>
</evidence>
<reference evidence="2 3" key="1">
    <citation type="submission" date="2024-04" db="EMBL/GenBank/DDBJ databases">
        <title>Defined microbial consortia suppress multidrug-resistant proinflammatory Enterobacteriaceae via ecological control.</title>
        <authorList>
            <person name="Furuichi M."/>
            <person name="Kawaguchi T."/>
            <person name="Pust M."/>
            <person name="Yasuma K."/>
            <person name="Plichta D."/>
            <person name="Hasegawa N."/>
            <person name="Ohya T."/>
            <person name="Bhattarai S."/>
            <person name="Sasajima S."/>
            <person name="Aoto Y."/>
            <person name="Tuganbaev T."/>
            <person name="Yaginuma M."/>
            <person name="Ueda M."/>
            <person name="Okahashi N."/>
            <person name="Amafuji K."/>
            <person name="Kiridooshi Y."/>
            <person name="Sugita K."/>
            <person name="Strazar M."/>
            <person name="Skelly A."/>
            <person name="Suda W."/>
            <person name="Hattori M."/>
            <person name="Nakamoto N."/>
            <person name="Caballero S."/>
            <person name="Norman J."/>
            <person name="Olle B."/>
            <person name="Tanoue T."/>
            <person name="Arita M."/>
            <person name="Bucci V."/>
            <person name="Atarashi K."/>
            <person name="Xavier R."/>
            <person name="Honda K."/>
        </authorList>
    </citation>
    <scope>NUCLEOTIDE SEQUENCE [LARGE SCALE GENOMIC DNA]</scope>
    <source>
        <strain evidence="3">k34-0107-D12</strain>
    </source>
</reference>
<dbReference type="Proteomes" id="UP001600941">
    <property type="component" value="Unassembled WGS sequence"/>
</dbReference>
<dbReference type="InterPro" id="IPR012547">
    <property type="entry name" value="PDDEXK_9"/>
</dbReference>
<dbReference type="RefSeq" id="WP_227210799.1">
    <property type="nucleotide sequence ID" value="NZ_BAABZQ010000001.1"/>
</dbReference>
<sequence length="560" mass="64305">MINKTIYIGSDDFCKIIDGGYYYVDKTLLIKQLLDKPSEVALIARPRRFGKTLNMMMLKTFFEEAQGSQKYFENMKIWDCGERYTSHQGKYPVVFLTFKDAKCDNWEETYEAICRLIQKEFNRHSLLGHFESLNDYQKKQVDKILNETAGKVVYQNALGDLTEYLHQTTGVRPIILIDEYDTPILQGYEKGFGQEVVSFVRNLFSGGMKNNIHLERAVLTGILRIAQEDIFSGLNNIRVATLLDKDYNDCFGFTEKEVRDIAEYYHAQDKMSEIMEWYDGYTFGGIEIYNPWSVMNYFASDCIPGTYWTATSSNDIIKQCLVNPSAQMMSNLTALLNGDSVEEYVEKNMSYGAVHEEESAIYTLLLMSGYLCIANAEVPEPQFPHKLKIPNKEIIEVYRKEIFDEMVKGDSSVNQYKVQKSFLSGSASRIQDQLREILLYNVSYYDTASEGFYHALILGILSCLQGNYKIYSNQESGDGRYDLQLADLNKKRGILFEFKVLRNVNGSEPEIMKQLTEAAENLALQQIQRKNYDVALAKLGITNIEKYGVAFFKKYVAVAK</sequence>
<evidence type="ECO:0000313" key="2">
    <source>
        <dbReference type="EMBL" id="GAA6499765.1"/>
    </source>
</evidence>
<dbReference type="Gene3D" id="3.40.50.300">
    <property type="entry name" value="P-loop containing nucleotide triphosphate hydrolases"/>
    <property type="match status" value="1"/>
</dbReference>
<proteinExistence type="predicted"/>
<feature type="domain" description="AAA-ATPase-like" evidence="1">
    <location>
        <begin position="8"/>
        <end position="231"/>
    </location>
</feature>
<accession>A0ABQ0BTE4</accession>